<gene>
    <name evidence="1" type="ORF">BT96DRAFT_923558</name>
</gene>
<evidence type="ECO:0008006" key="3">
    <source>
        <dbReference type="Google" id="ProtNLM"/>
    </source>
</evidence>
<proteinExistence type="predicted"/>
<evidence type="ECO:0000313" key="2">
    <source>
        <dbReference type="Proteomes" id="UP000799118"/>
    </source>
</evidence>
<dbReference type="Proteomes" id="UP000799118">
    <property type="component" value="Unassembled WGS sequence"/>
</dbReference>
<sequence length="327" mass="37428">MTMKSPSPPPPAANSSSDADSSRLIVSDLWYSDGNLIIETADSLFKVYSGLLAQKSSVFRDMFSFPQPNENARDIPTVRLFDQSDELTWFLKAILDPEFFEPPPSTSDLSIVGGILRLSAKYDVSFLRKRALLHLGTTYPSTLTAWKRRDIHRSIPPLDNTPFAVLPLVREFDITWALPAVLYCLCSYTVPQIYDGVDWRERHITINPEDRRRVLVGRAELVYLQTKLSARFLRHSPHSDCTSPSECIEQRRKWLNEASGWDVADPLDYLDVNWDSLEADLCLACFTQSRSDTEETQREIWDKLPLIFGLPSWTELKMLEEEAMNPH</sequence>
<dbReference type="OrthoDB" id="3893071at2759"/>
<organism evidence="1 2">
    <name type="scientific">Gymnopus androsaceus JB14</name>
    <dbReference type="NCBI Taxonomy" id="1447944"/>
    <lineage>
        <taxon>Eukaryota</taxon>
        <taxon>Fungi</taxon>
        <taxon>Dikarya</taxon>
        <taxon>Basidiomycota</taxon>
        <taxon>Agaricomycotina</taxon>
        <taxon>Agaricomycetes</taxon>
        <taxon>Agaricomycetidae</taxon>
        <taxon>Agaricales</taxon>
        <taxon>Marasmiineae</taxon>
        <taxon>Omphalotaceae</taxon>
        <taxon>Gymnopus</taxon>
    </lineage>
</organism>
<accession>A0A6A4HAU7</accession>
<evidence type="ECO:0000313" key="1">
    <source>
        <dbReference type="EMBL" id="KAE9394434.1"/>
    </source>
</evidence>
<protein>
    <recommendedName>
        <fullName evidence="3">BTB domain-containing protein</fullName>
    </recommendedName>
</protein>
<name>A0A6A4HAU7_9AGAR</name>
<reference evidence="1" key="1">
    <citation type="journal article" date="2019" name="Environ. Microbiol.">
        <title>Fungal ecological strategies reflected in gene transcription - a case study of two litter decomposers.</title>
        <authorList>
            <person name="Barbi F."/>
            <person name="Kohler A."/>
            <person name="Barry K."/>
            <person name="Baskaran P."/>
            <person name="Daum C."/>
            <person name="Fauchery L."/>
            <person name="Ihrmark K."/>
            <person name="Kuo A."/>
            <person name="LaButti K."/>
            <person name="Lipzen A."/>
            <person name="Morin E."/>
            <person name="Grigoriev I.V."/>
            <person name="Henrissat B."/>
            <person name="Lindahl B."/>
            <person name="Martin F."/>
        </authorList>
    </citation>
    <scope>NUCLEOTIDE SEQUENCE</scope>
    <source>
        <strain evidence="1">JB14</strain>
    </source>
</reference>
<keyword evidence="2" id="KW-1185">Reference proteome</keyword>
<dbReference type="AlphaFoldDB" id="A0A6A4HAU7"/>
<dbReference type="EMBL" id="ML769550">
    <property type="protein sequence ID" value="KAE9394434.1"/>
    <property type="molecule type" value="Genomic_DNA"/>
</dbReference>